<evidence type="ECO:0000313" key="1">
    <source>
        <dbReference type="EMBL" id="KRZ51826.1"/>
    </source>
</evidence>
<keyword evidence="2" id="KW-1185">Reference proteome</keyword>
<sequence>MELFATMCRFITSKHDIAKARVLTSLIDHERLHYINSTANLYIKNMQWCELFSDLWHEISEMVHYDQHFSPTGLYLMNTLVNNYKNGYNLKNYGENGCKEALMHTYRIIELNTQLFSSKKNCFDFDSNQ</sequence>
<proteinExistence type="predicted"/>
<name>A0A0V1KXU4_9BILA</name>
<dbReference type="AlphaFoldDB" id="A0A0V1KXU4"/>
<evidence type="ECO:0000313" key="2">
    <source>
        <dbReference type="Proteomes" id="UP000054721"/>
    </source>
</evidence>
<organism evidence="1 2">
    <name type="scientific">Trichinella nativa</name>
    <dbReference type="NCBI Taxonomy" id="6335"/>
    <lineage>
        <taxon>Eukaryota</taxon>
        <taxon>Metazoa</taxon>
        <taxon>Ecdysozoa</taxon>
        <taxon>Nematoda</taxon>
        <taxon>Enoplea</taxon>
        <taxon>Dorylaimia</taxon>
        <taxon>Trichinellida</taxon>
        <taxon>Trichinellidae</taxon>
        <taxon>Trichinella</taxon>
    </lineage>
</organism>
<dbReference type="EMBL" id="JYDW01000213">
    <property type="protein sequence ID" value="KRZ51826.1"/>
    <property type="molecule type" value="Genomic_DNA"/>
</dbReference>
<reference evidence="1 2" key="1">
    <citation type="submission" date="2015-05" db="EMBL/GenBank/DDBJ databases">
        <title>Evolution of Trichinella species and genotypes.</title>
        <authorList>
            <person name="Korhonen P.K."/>
            <person name="Edoardo P."/>
            <person name="Giuseppe L.R."/>
            <person name="Gasser R.B."/>
        </authorList>
    </citation>
    <scope>NUCLEOTIDE SEQUENCE [LARGE SCALE GENOMIC DNA]</scope>
    <source>
        <strain evidence="1">ISS10</strain>
    </source>
</reference>
<gene>
    <name evidence="1" type="ORF">T02_8951</name>
</gene>
<dbReference type="Proteomes" id="UP000054721">
    <property type="component" value="Unassembled WGS sequence"/>
</dbReference>
<accession>A0A0V1KXU4</accession>
<protein>
    <submittedName>
        <fullName evidence="1">Uncharacterized protein</fullName>
    </submittedName>
</protein>
<dbReference type="OrthoDB" id="5920923at2759"/>
<comment type="caution">
    <text evidence="1">The sequence shown here is derived from an EMBL/GenBank/DDBJ whole genome shotgun (WGS) entry which is preliminary data.</text>
</comment>